<keyword evidence="1 3" id="KW-0238">DNA-binding</keyword>
<keyword evidence="8" id="KW-1185">Reference proteome</keyword>
<feature type="domain" description="SAM" evidence="5">
    <location>
        <begin position="1"/>
        <end position="44"/>
    </location>
</feature>
<dbReference type="InterPro" id="IPR001660">
    <property type="entry name" value="SAM"/>
</dbReference>
<keyword evidence="2 3" id="KW-0539">Nucleus</keyword>
<evidence type="ECO:0000256" key="4">
    <source>
        <dbReference type="SAM" id="MobiDB-lite"/>
    </source>
</evidence>
<dbReference type="Gene3D" id="1.10.150.50">
    <property type="entry name" value="Transcription Factor, Ets-1"/>
    <property type="match status" value="1"/>
</dbReference>
<feature type="compositionally biased region" description="Low complexity" evidence="4">
    <location>
        <begin position="289"/>
        <end position="300"/>
    </location>
</feature>
<feature type="compositionally biased region" description="Low complexity" evidence="4">
    <location>
        <begin position="383"/>
        <end position="405"/>
    </location>
</feature>
<evidence type="ECO:0000259" key="6">
    <source>
        <dbReference type="PROSITE" id="PS50118"/>
    </source>
</evidence>
<feature type="compositionally biased region" description="Polar residues" evidence="4">
    <location>
        <begin position="550"/>
        <end position="560"/>
    </location>
</feature>
<dbReference type="PANTHER" id="PTHR46040:SF3">
    <property type="entry name" value="HIGH MOBILITY GROUP PROTEIN 2"/>
    <property type="match status" value="1"/>
</dbReference>
<protein>
    <recommendedName>
        <fullName evidence="9">HMG box domain-containing protein</fullName>
    </recommendedName>
</protein>
<dbReference type="InterPro" id="IPR013761">
    <property type="entry name" value="SAM/pointed_sf"/>
</dbReference>
<evidence type="ECO:0000256" key="3">
    <source>
        <dbReference type="PROSITE-ProRule" id="PRU00267"/>
    </source>
</evidence>
<dbReference type="Gene3D" id="1.10.30.10">
    <property type="entry name" value="High mobility group box domain"/>
    <property type="match status" value="1"/>
</dbReference>
<sequence>MTDLHEPLSRLGLAQYIEKFQEEGFETWETLLDITESDLDTLGVKLGHRRLLQKEIAQTRGLSIEQLSSPTGSRPAGDGRGADNRVDGRAGTGVGGKRKYRRHPKADENAPERAPSAYVIFSNKIREVLKPANLSFTAIAKRVGERWQQLSAEEKEPFELEASAAKEKYHADMAEYKTTRSYREYQQYLAEFKAKASSTSDGKRPKLEKVESTASSGSLGSGSQFESQEPSSASTDLRERRYDSMSSVGPYSSASGLPSPASVASSSTALPGGISTIVPPRNPSPLPTSPSIASSRRLSSNGPSLYGTAGLRPSMDTCAERVGTPGLNQHLPRTFLDGSRDRQTAQGSVSGPSSDSRLARRRTSPIDQQRRSNRIPTLLQHNTSDSSSKSSIASTVSSASTAPSSLFPTGTVDEEKRATMSLPPLANITANTPGGSYLDSAANHYHPPLTRRAAASFGPQRFAESPFKPSQSTGMKFESLQLPLPYNISFGQYPQPRPQQEGKLANIFDLQDLPRERNSLGNLTLDHEVFPTPTSSRSLPSPWQPAHQPSLPSLPSMSCDDSQDPLLRPDADPLSVLAYAGRMLGRDHRPPSSERH</sequence>
<evidence type="ECO:0000259" key="5">
    <source>
        <dbReference type="PROSITE" id="PS50105"/>
    </source>
</evidence>
<dbReference type="InterPro" id="IPR051965">
    <property type="entry name" value="ChromReg_NeuronalGeneExpr"/>
</dbReference>
<evidence type="ECO:0000256" key="1">
    <source>
        <dbReference type="ARBA" id="ARBA00023125"/>
    </source>
</evidence>
<feature type="compositionally biased region" description="Polar residues" evidence="4">
    <location>
        <begin position="224"/>
        <end position="235"/>
    </location>
</feature>
<evidence type="ECO:0000256" key="2">
    <source>
        <dbReference type="ARBA" id="ARBA00023242"/>
    </source>
</evidence>
<dbReference type="Pfam" id="PF00536">
    <property type="entry name" value="SAM_1"/>
    <property type="match status" value="1"/>
</dbReference>
<feature type="region of interest" description="Disordered" evidence="4">
    <location>
        <begin position="193"/>
        <end position="410"/>
    </location>
</feature>
<feature type="domain" description="HMG box" evidence="6">
    <location>
        <begin position="111"/>
        <end position="177"/>
    </location>
</feature>
<dbReference type="PROSITE" id="PS50105">
    <property type="entry name" value="SAM_DOMAIN"/>
    <property type="match status" value="1"/>
</dbReference>
<evidence type="ECO:0008006" key="9">
    <source>
        <dbReference type="Google" id="ProtNLM"/>
    </source>
</evidence>
<feature type="region of interest" description="Disordered" evidence="4">
    <location>
        <begin position="527"/>
        <end position="570"/>
    </location>
</feature>
<comment type="caution">
    <text evidence="7">The sequence shown here is derived from an EMBL/GenBank/DDBJ whole genome shotgun (WGS) entry which is preliminary data.</text>
</comment>
<feature type="compositionally biased region" description="Polar residues" evidence="4">
    <location>
        <begin position="344"/>
        <end position="356"/>
    </location>
</feature>
<dbReference type="PROSITE" id="PS50118">
    <property type="entry name" value="HMG_BOX_2"/>
    <property type="match status" value="1"/>
</dbReference>
<dbReference type="EMBL" id="JBEFKJ010000004">
    <property type="protein sequence ID" value="KAL2046087.1"/>
    <property type="molecule type" value="Genomic_DNA"/>
</dbReference>
<name>A0ABR4AJY6_9LECA</name>
<feature type="DNA-binding region" description="HMG box" evidence="3">
    <location>
        <begin position="111"/>
        <end position="177"/>
    </location>
</feature>
<dbReference type="InterPro" id="IPR036910">
    <property type="entry name" value="HMG_box_dom_sf"/>
</dbReference>
<evidence type="ECO:0000313" key="8">
    <source>
        <dbReference type="Proteomes" id="UP001590950"/>
    </source>
</evidence>
<organism evidence="7 8">
    <name type="scientific">Stereocaulon virgatum</name>
    <dbReference type="NCBI Taxonomy" id="373712"/>
    <lineage>
        <taxon>Eukaryota</taxon>
        <taxon>Fungi</taxon>
        <taxon>Dikarya</taxon>
        <taxon>Ascomycota</taxon>
        <taxon>Pezizomycotina</taxon>
        <taxon>Lecanoromycetes</taxon>
        <taxon>OSLEUM clade</taxon>
        <taxon>Lecanoromycetidae</taxon>
        <taxon>Lecanorales</taxon>
        <taxon>Lecanorineae</taxon>
        <taxon>Stereocaulaceae</taxon>
        <taxon>Stereocaulon</taxon>
    </lineage>
</organism>
<proteinExistence type="predicted"/>
<dbReference type="Proteomes" id="UP001590950">
    <property type="component" value="Unassembled WGS sequence"/>
</dbReference>
<dbReference type="InterPro" id="IPR009071">
    <property type="entry name" value="HMG_box_dom"/>
</dbReference>
<dbReference type="CDD" id="cd09487">
    <property type="entry name" value="SAM_superfamily"/>
    <property type="match status" value="1"/>
</dbReference>
<evidence type="ECO:0000313" key="7">
    <source>
        <dbReference type="EMBL" id="KAL2046087.1"/>
    </source>
</evidence>
<feature type="compositionally biased region" description="Low complexity" evidence="4">
    <location>
        <begin position="250"/>
        <end position="271"/>
    </location>
</feature>
<gene>
    <name evidence="7" type="ORF">N7G274_001534</name>
</gene>
<dbReference type="SMART" id="SM00398">
    <property type="entry name" value="HMG"/>
    <property type="match status" value="1"/>
</dbReference>
<accession>A0ABR4AJY6</accession>
<feature type="region of interest" description="Disordered" evidence="4">
    <location>
        <begin position="62"/>
        <end position="111"/>
    </location>
</feature>
<dbReference type="SMART" id="SM00454">
    <property type="entry name" value="SAM"/>
    <property type="match status" value="1"/>
</dbReference>
<dbReference type="SUPFAM" id="SSF47095">
    <property type="entry name" value="HMG-box"/>
    <property type="match status" value="1"/>
</dbReference>
<reference evidence="7 8" key="1">
    <citation type="submission" date="2024-09" db="EMBL/GenBank/DDBJ databases">
        <title>Rethinking Asexuality: The Enigmatic Case of Functional Sexual Genes in Lepraria (Stereocaulaceae).</title>
        <authorList>
            <person name="Doellman M."/>
            <person name="Sun Y."/>
            <person name="Barcenas-Pena A."/>
            <person name="Lumbsch H.T."/>
            <person name="Grewe F."/>
        </authorList>
    </citation>
    <scope>NUCLEOTIDE SEQUENCE [LARGE SCALE GENOMIC DNA]</scope>
    <source>
        <strain evidence="7 8">Mercado 3170</strain>
    </source>
</reference>
<feature type="compositionally biased region" description="Low complexity" evidence="4">
    <location>
        <begin position="531"/>
        <end position="541"/>
    </location>
</feature>
<dbReference type="PANTHER" id="PTHR46040">
    <property type="entry name" value="HIGH MOBILITY GROUP PROTEIN 2"/>
    <property type="match status" value="1"/>
</dbReference>
<dbReference type="Pfam" id="PF00505">
    <property type="entry name" value="HMG_box"/>
    <property type="match status" value="1"/>
</dbReference>
<dbReference type="SUPFAM" id="SSF47769">
    <property type="entry name" value="SAM/Pointed domain"/>
    <property type="match status" value="1"/>
</dbReference>
<feature type="compositionally biased region" description="Basic and acidic residues" evidence="4">
    <location>
        <begin position="201"/>
        <end position="211"/>
    </location>
</feature>